<keyword evidence="2" id="KW-1003">Cell membrane</keyword>
<feature type="transmembrane region" description="Helical" evidence="7">
    <location>
        <begin position="449"/>
        <end position="471"/>
    </location>
</feature>
<feature type="transmembrane region" description="Helical" evidence="7">
    <location>
        <begin position="89"/>
        <end position="115"/>
    </location>
</feature>
<evidence type="ECO:0000256" key="5">
    <source>
        <dbReference type="ARBA" id="ARBA00023136"/>
    </source>
</evidence>
<dbReference type="Proteomes" id="UP001208570">
    <property type="component" value="Unassembled WGS sequence"/>
</dbReference>
<organism evidence="9 10">
    <name type="scientific">Paralvinella palmiformis</name>
    <dbReference type="NCBI Taxonomy" id="53620"/>
    <lineage>
        <taxon>Eukaryota</taxon>
        <taxon>Metazoa</taxon>
        <taxon>Spiralia</taxon>
        <taxon>Lophotrochozoa</taxon>
        <taxon>Annelida</taxon>
        <taxon>Polychaeta</taxon>
        <taxon>Sedentaria</taxon>
        <taxon>Canalipalpata</taxon>
        <taxon>Terebellida</taxon>
        <taxon>Terebelliformia</taxon>
        <taxon>Alvinellidae</taxon>
        <taxon>Paralvinella</taxon>
    </lineage>
</organism>
<evidence type="ECO:0000313" key="10">
    <source>
        <dbReference type="Proteomes" id="UP001208570"/>
    </source>
</evidence>
<dbReference type="PRINTS" id="PR00237">
    <property type="entry name" value="GPCRRHODOPSN"/>
</dbReference>
<keyword evidence="6" id="KW-0675">Receptor</keyword>
<evidence type="ECO:0000256" key="2">
    <source>
        <dbReference type="ARBA" id="ARBA00022475"/>
    </source>
</evidence>
<dbReference type="GO" id="GO:0004930">
    <property type="term" value="F:G protein-coupled receptor activity"/>
    <property type="evidence" value="ECO:0007669"/>
    <property type="project" value="InterPro"/>
</dbReference>
<proteinExistence type="predicted"/>
<dbReference type="CDD" id="cd00637">
    <property type="entry name" value="7tm_classA_rhodopsin-like"/>
    <property type="match status" value="1"/>
</dbReference>
<comment type="subcellular location">
    <subcellularLocation>
        <location evidence="1">Cell membrane</location>
        <topology evidence="1">Multi-pass membrane protein</topology>
    </subcellularLocation>
</comment>
<dbReference type="AlphaFoldDB" id="A0AAD9K796"/>
<evidence type="ECO:0000256" key="3">
    <source>
        <dbReference type="ARBA" id="ARBA00022692"/>
    </source>
</evidence>
<dbReference type="GO" id="GO:0005886">
    <property type="term" value="C:plasma membrane"/>
    <property type="evidence" value="ECO:0007669"/>
    <property type="project" value="UniProtKB-SubCell"/>
</dbReference>
<evidence type="ECO:0000256" key="7">
    <source>
        <dbReference type="SAM" id="Phobius"/>
    </source>
</evidence>
<keyword evidence="5 7" id="KW-0472">Membrane</keyword>
<feature type="chain" id="PRO_5042270242" description="G-protein coupled receptors family 1 profile domain-containing protein" evidence="8">
    <location>
        <begin position="27"/>
        <end position="526"/>
    </location>
</feature>
<dbReference type="SUPFAM" id="SSF81321">
    <property type="entry name" value="Family A G protein-coupled receptor-like"/>
    <property type="match status" value="1"/>
</dbReference>
<dbReference type="Gene3D" id="1.20.1070.10">
    <property type="entry name" value="Rhodopsin 7-helix transmembrane proteins"/>
    <property type="match status" value="2"/>
</dbReference>
<evidence type="ECO:0000313" key="9">
    <source>
        <dbReference type="EMBL" id="KAK2165957.1"/>
    </source>
</evidence>
<feature type="signal peptide" evidence="8">
    <location>
        <begin position="1"/>
        <end position="26"/>
    </location>
</feature>
<keyword evidence="4 7" id="KW-1133">Transmembrane helix</keyword>
<evidence type="ECO:0000256" key="8">
    <source>
        <dbReference type="SAM" id="SignalP"/>
    </source>
</evidence>
<dbReference type="PANTHER" id="PTHR24241">
    <property type="entry name" value="NEUROPEPTIDE RECEPTOR-RELATED G-PROTEIN COUPLED RECEPTOR"/>
    <property type="match status" value="1"/>
</dbReference>
<evidence type="ECO:0008006" key="11">
    <source>
        <dbReference type="Google" id="ProtNLM"/>
    </source>
</evidence>
<sequence length="526" mass="58378">MATYGCSVLEAMLFLSVLSSVHKAQCLTAYLPFVDELAASLSTTKTDIADTTYRPGRYSAEATMMNTSLMWPNCTNGSNIAWRMPVGTLLATMIILTCELFLSILTNAALVLTIYHSPSLKSPPNIHLVNICATNFLLTLGMLFEAASTICSGHQDCGEFFSVAGGIQMMIDLTAFLQYWNIFSAIGMYRCQTIRRPSMSAAARRSFIHQSITVGWVASLIVAAPVTLTFYESTTTVGWNAFRKVRFTDDSGFVVSLSASQILSLTALMLSICINCAVICRCYFCLLKTFFRFCPRPKNSVYPEDRQYSISSVDSANSLPITYQTSGSNTVSRTANCRLFQISNESSKDSIVIHYCKEPKPTSNIVVLDYATRGKIIQSNHGSLQTPAENFGAFPEEVLPDSGSAPGFTDISPGAELHRIQLMKNMCALRNQSWRRERMNVTSATKNSMVMMGTFVLCSFPLFFCSVPGILPTSSITIVQYPLLFSHLAFNINAPAYPIWYLIFSKRVRKCFQNLYEDILIKLNMK</sequence>
<evidence type="ECO:0000256" key="6">
    <source>
        <dbReference type="ARBA" id="ARBA00023170"/>
    </source>
</evidence>
<dbReference type="InterPro" id="IPR000276">
    <property type="entry name" value="GPCR_Rhodpsn"/>
</dbReference>
<feature type="transmembrane region" description="Helical" evidence="7">
    <location>
        <begin position="483"/>
        <end position="504"/>
    </location>
</feature>
<evidence type="ECO:0000256" key="1">
    <source>
        <dbReference type="ARBA" id="ARBA00004651"/>
    </source>
</evidence>
<feature type="transmembrane region" description="Helical" evidence="7">
    <location>
        <begin position="127"/>
        <end position="147"/>
    </location>
</feature>
<dbReference type="Pfam" id="PF00001">
    <property type="entry name" value="7tm_1"/>
    <property type="match status" value="1"/>
</dbReference>
<keyword evidence="8" id="KW-0732">Signal</keyword>
<keyword evidence="10" id="KW-1185">Reference proteome</keyword>
<feature type="transmembrane region" description="Helical" evidence="7">
    <location>
        <begin position="262"/>
        <end position="286"/>
    </location>
</feature>
<dbReference type="EMBL" id="JAODUP010000044">
    <property type="protein sequence ID" value="KAK2165957.1"/>
    <property type="molecule type" value="Genomic_DNA"/>
</dbReference>
<name>A0AAD9K796_9ANNE</name>
<feature type="transmembrane region" description="Helical" evidence="7">
    <location>
        <begin position="167"/>
        <end position="191"/>
    </location>
</feature>
<accession>A0AAD9K796</accession>
<keyword evidence="3 7" id="KW-0812">Transmembrane</keyword>
<gene>
    <name evidence="9" type="ORF">LSH36_44g14034</name>
</gene>
<evidence type="ECO:0000256" key="4">
    <source>
        <dbReference type="ARBA" id="ARBA00022989"/>
    </source>
</evidence>
<protein>
    <recommendedName>
        <fullName evidence="11">G-protein coupled receptors family 1 profile domain-containing protein</fullName>
    </recommendedName>
</protein>
<reference evidence="9" key="1">
    <citation type="journal article" date="2023" name="Mol. Biol. Evol.">
        <title>Third-Generation Sequencing Reveals the Adaptive Role of the Epigenome in Three Deep-Sea Polychaetes.</title>
        <authorList>
            <person name="Perez M."/>
            <person name="Aroh O."/>
            <person name="Sun Y."/>
            <person name="Lan Y."/>
            <person name="Juniper S.K."/>
            <person name="Young C.R."/>
            <person name="Angers B."/>
            <person name="Qian P.Y."/>
        </authorList>
    </citation>
    <scope>NUCLEOTIDE SEQUENCE</scope>
    <source>
        <strain evidence="9">P08H-3</strain>
    </source>
</reference>
<feature type="transmembrane region" description="Helical" evidence="7">
    <location>
        <begin position="212"/>
        <end position="231"/>
    </location>
</feature>
<comment type="caution">
    <text evidence="9">The sequence shown here is derived from an EMBL/GenBank/DDBJ whole genome shotgun (WGS) entry which is preliminary data.</text>
</comment>